<evidence type="ECO:0008006" key="3">
    <source>
        <dbReference type="Google" id="ProtNLM"/>
    </source>
</evidence>
<dbReference type="AlphaFoldDB" id="A0AAN6SMC0"/>
<gene>
    <name evidence="1" type="ORF">C8A01DRAFT_20505</name>
</gene>
<accession>A0AAN6SMC0</accession>
<proteinExistence type="predicted"/>
<sequence>MDFVEVAVVTSPFANLAPLYEVDPDADVLLIVPPSGQPSGPRNELRVNGVSGEHKTQNATTTSIARSGLRIKVSSRHLALASHVFKNKLQFGTTKATRQSDGRVHLKLAEGFDPKAVSIAMNAIHSRGAKVPKAVDLETLAHIAVFVDRFQLYDAVEVYAERWISHLERTTPDTFNHKPIPWIYISHVFRHPDIFKTATKLAALQSSGPIHAANLPIREKIIHHIDTQRQTLLSRALTLLHGTLDDLTSGAAPCTTHHCDALLLGGLIKSLHKQQLVWLRPMKPFPDLSFGDVIRGVKEGLVVYQDQVQRDLERQEEDRRRREREVEVEVEPWYMKSVRSNNVNGDRVKEGPRPGWGVVGGIFPITPAASPEPVYRNGDGGGRVEGHGHDCEARGAVAGLEGLERLADGVEGLVLEGRLGYLLY</sequence>
<keyword evidence="2" id="KW-1185">Reference proteome</keyword>
<organism evidence="1 2">
    <name type="scientific">Parachaetomium inaequale</name>
    <dbReference type="NCBI Taxonomy" id="2588326"/>
    <lineage>
        <taxon>Eukaryota</taxon>
        <taxon>Fungi</taxon>
        <taxon>Dikarya</taxon>
        <taxon>Ascomycota</taxon>
        <taxon>Pezizomycotina</taxon>
        <taxon>Sordariomycetes</taxon>
        <taxon>Sordariomycetidae</taxon>
        <taxon>Sordariales</taxon>
        <taxon>Chaetomiaceae</taxon>
        <taxon>Parachaetomium</taxon>
    </lineage>
</organism>
<evidence type="ECO:0000313" key="1">
    <source>
        <dbReference type="EMBL" id="KAK4032415.1"/>
    </source>
</evidence>
<comment type="caution">
    <text evidence="1">The sequence shown here is derived from an EMBL/GenBank/DDBJ whole genome shotgun (WGS) entry which is preliminary data.</text>
</comment>
<reference evidence="2" key="1">
    <citation type="journal article" date="2023" name="Mol. Phylogenet. Evol.">
        <title>Genome-scale phylogeny and comparative genomics of the fungal order Sordariales.</title>
        <authorList>
            <person name="Hensen N."/>
            <person name="Bonometti L."/>
            <person name="Westerberg I."/>
            <person name="Brannstrom I.O."/>
            <person name="Guillou S."/>
            <person name="Cros-Aarteil S."/>
            <person name="Calhoun S."/>
            <person name="Haridas S."/>
            <person name="Kuo A."/>
            <person name="Mondo S."/>
            <person name="Pangilinan J."/>
            <person name="Riley R."/>
            <person name="LaButti K."/>
            <person name="Andreopoulos B."/>
            <person name="Lipzen A."/>
            <person name="Chen C."/>
            <person name="Yan M."/>
            <person name="Daum C."/>
            <person name="Ng V."/>
            <person name="Clum A."/>
            <person name="Steindorff A."/>
            <person name="Ohm R.A."/>
            <person name="Martin F."/>
            <person name="Silar P."/>
            <person name="Natvig D.O."/>
            <person name="Lalanne C."/>
            <person name="Gautier V."/>
            <person name="Ament-Velasquez S.L."/>
            <person name="Kruys A."/>
            <person name="Hutchinson M.I."/>
            <person name="Powell A.J."/>
            <person name="Barry K."/>
            <person name="Miller A.N."/>
            <person name="Grigoriev I.V."/>
            <person name="Debuchy R."/>
            <person name="Gladieux P."/>
            <person name="Hiltunen Thoren M."/>
            <person name="Johannesson H."/>
        </authorList>
    </citation>
    <scope>NUCLEOTIDE SEQUENCE [LARGE SCALE GENOMIC DNA]</scope>
    <source>
        <strain evidence="2">CBS 284.82</strain>
    </source>
</reference>
<evidence type="ECO:0000313" key="2">
    <source>
        <dbReference type="Proteomes" id="UP001303115"/>
    </source>
</evidence>
<dbReference type="EMBL" id="MU854612">
    <property type="protein sequence ID" value="KAK4032415.1"/>
    <property type="molecule type" value="Genomic_DNA"/>
</dbReference>
<protein>
    <recommendedName>
        <fullName evidence="3">BTB domain-containing protein</fullName>
    </recommendedName>
</protein>
<dbReference type="Proteomes" id="UP001303115">
    <property type="component" value="Unassembled WGS sequence"/>
</dbReference>
<name>A0AAN6SMC0_9PEZI</name>